<evidence type="ECO:0000313" key="2">
    <source>
        <dbReference type="Proteomes" id="UP000324091"/>
    </source>
</evidence>
<sequence>MAVTGQEESLETQVMGQVDLDIPGLLDYRVREDKTGSLVSEALTVHLGLQVPEALRDFLAHLAPLVPRDKRAAVATGIKERKETRYAWFAAELKLRHLSVTLHPPPSLLSLANEFVCTFFDMMRM</sequence>
<comment type="caution">
    <text evidence="1">The sequence shown here is derived from an EMBL/GenBank/DDBJ whole genome shotgun (WGS) entry which is preliminary data.</text>
</comment>
<protein>
    <submittedName>
        <fullName evidence="1">Uncharacterized protein</fullName>
    </submittedName>
</protein>
<keyword evidence="2" id="KW-1185">Reference proteome</keyword>
<evidence type="ECO:0000313" key="1">
    <source>
        <dbReference type="EMBL" id="TWW63571.1"/>
    </source>
</evidence>
<gene>
    <name evidence="1" type="ORF">D4764_03G0005790</name>
</gene>
<proteinExistence type="predicted"/>
<organism evidence="1 2">
    <name type="scientific">Takifugu flavidus</name>
    <name type="common">sansaifugu</name>
    <dbReference type="NCBI Taxonomy" id="433684"/>
    <lineage>
        <taxon>Eukaryota</taxon>
        <taxon>Metazoa</taxon>
        <taxon>Chordata</taxon>
        <taxon>Craniata</taxon>
        <taxon>Vertebrata</taxon>
        <taxon>Euteleostomi</taxon>
        <taxon>Actinopterygii</taxon>
        <taxon>Neopterygii</taxon>
        <taxon>Teleostei</taxon>
        <taxon>Neoteleostei</taxon>
        <taxon>Acanthomorphata</taxon>
        <taxon>Eupercaria</taxon>
        <taxon>Tetraodontiformes</taxon>
        <taxon>Tetradontoidea</taxon>
        <taxon>Tetraodontidae</taxon>
        <taxon>Takifugu</taxon>
    </lineage>
</organism>
<name>A0A5C6NAV8_9TELE</name>
<reference evidence="1 2" key="1">
    <citation type="submission" date="2019-04" db="EMBL/GenBank/DDBJ databases">
        <title>Chromosome genome assembly for Takifugu flavidus.</title>
        <authorList>
            <person name="Xiao S."/>
        </authorList>
    </citation>
    <scope>NUCLEOTIDE SEQUENCE [LARGE SCALE GENOMIC DNA]</scope>
    <source>
        <strain evidence="1">HTHZ2018</strain>
        <tissue evidence="1">Muscle</tissue>
    </source>
</reference>
<dbReference type="EMBL" id="RHFK02000016">
    <property type="protein sequence ID" value="TWW63571.1"/>
    <property type="molecule type" value="Genomic_DNA"/>
</dbReference>
<accession>A0A5C6NAV8</accession>
<dbReference type="AlphaFoldDB" id="A0A5C6NAV8"/>
<dbReference type="Proteomes" id="UP000324091">
    <property type="component" value="Chromosome 3"/>
</dbReference>